<reference evidence="4 6" key="1">
    <citation type="submission" date="2015-02" db="EMBL/GenBank/DDBJ databases">
        <authorList>
            <person name="Chooi Y.-H."/>
        </authorList>
    </citation>
    <scope>NUCLEOTIDE SEQUENCE [LARGE SCALE GENOMIC DNA]</scope>
    <source>
        <strain evidence="4">E3</strain>
    </source>
</reference>
<keyword evidence="2" id="KW-0732">Signal</keyword>
<keyword evidence="5" id="KW-0496">Mitochondrion</keyword>
<reference evidence="5 7" key="2">
    <citation type="submission" date="2018-03" db="EMBL/GenBank/DDBJ databases">
        <authorList>
            <person name="Fogelqvist J."/>
        </authorList>
    </citation>
    <scope>NUCLEOTIDE SEQUENCE [LARGE SCALE GENOMIC DNA]</scope>
</reference>
<keyword evidence="6" id="KW-1185">Reference proteome</keyword>
<protein>
    <recommendedName>
        <fullName evidence="3">Fibronectin type-III domain-containing protein</fullName>
    </recommendedName>
</protein>
<proteinExistence type="predicted"/>
<dbReference type="Proteomes" id="UP000039324">
    <property type="component" value="Unassembled WGS sequence"/>
</dbReference>
<evidence type="ECO:0000313" key="7">
    <source>
        <dbReference type="Proteomes" id="UP000290189"/>
    </source>
</evidence>
<dbReference type="EMBL" id="OVEO01000003">
    <property type="protein sequence ID" value="SPQ95025.1"/>
    <property type="molecule type" value="Genomic_DNA"/>
</dbReference>
<evidence type="ECO:0000256" key="1">
    <source>
        <dbReference type="SAM" id="MobiDB-lite"/>
    </source>
</evidence>
<organism evidence="4 6">
    <name type="scientific">Plasmodiophora brassicae</name>
    <name type="common">Clubroot disease agent</name>
    <dbReference type="NCBI Taxonomy" id="37360"/>
    <lineage>
        <taxon>Eukaryota</taxon>
        <taxon>Sar</taxon>
        <taxon>Rhizaria</taxon>
        <taxon>Endomyxa</taxon>
        <taxon>Phytomyxea</taxon>
        <taxon>Plasmodiophorida</taxon>
        <taxon>Plasmodiophoridae</taxon>
        <taxon>Plasmodiophora</taxon>
    </lineage>
</organism>
<gene>
    <name evidence="4" type="ORF">PBRA_002889</name>
    <name evidence="5" type="ORF">PLBR_LOCUS2240</name>
</gene>
<feature type="chain" id="PRO_5033223995" description="Fibronectin type-III domain-containing protein" evidence="2">
    <location>
        <begin position="20"/>
        <end position="419"/>
    </location>
</feature>
<name>A0A0G4J5W9_PLABS</name>
<feature type="signal peptide" evidence="2">
    <location>
        <begin position="1"/>
        <end position="19"/>
    </location>
</feature>
<evidence type="ECO:0000259" key="3">
    <source>
        <dbReference type="PROSITE" id="PS50853"/>
    </source>
</evidence>
<dbReference type="CDD" id="cd00063">
    <property type="entry name" value="FN3"/>
    <property type="match status" value="1"/>
</dbReference>
<dbReference type="EMBL" id="CDSF01000133">
    <property type="protein sequence ID" value="CEP02922.1"/>
    <property type="molecule type" value="Genomic_DNA"/>
</dbReference>
<dbReference type="InterPro" id="IPR013783">
    <property type="entry name" value="Ig-like_fold"/>
</dbReference>
<dbReference type="SMART" id="SM00060">
    <property type="entry name" value="FN3"/>
    <property type="match status" value="1"/>
</dbReference>
<dbReference type="InterPro" id="IPR036116">
    <property type="entry name" value="FN3_sf"/>
</dbReference>
<geneLocation type="mitochondrion" evidence="5"/>
<evidence type="ECO:0000256" key="2">
    <source>
        <dbReference type="SAM" id="SignalP"/>
    </source>
</evidence>
<dbReference type="Pfam" id="PF00041">
    <property type="entry name" value="fn3"/>
    <property type="match status" value="1"/>
</dbReference>
<accession>A0A0G4J5W9</accession>
<evidence type="ECO:0000313" key="5">
    <source>
        <dbReference type="EMBL" id="SPQ95025.1"/>
    </source>
</evidence>
<evidence type="ECO:0000313" key="4">
    <source>
        <dbReference type="EMBL" id="CEP02922.1"/>
    </source>
</evidence>
<feature type="compositionally biased region" description="Low complexity" evidence="1">
    <location>
        <begin position="360"/>
        <end position="375"/>
    </location>
</feature>
<evidence type="ECO:0000313" key="6">
    <source>
        <dbReference type="Proteomes" id="UP000039324"/>
    </source>
</evidence>
<sequence length="419" mass="45816">MLLQGVVVVFALRYGIVAAGDTRWTTLMDLVRVECGEPGVNQDEIPFVGFKDECDNEDIAPYTPANSAAHLDFVIDPRNADDIQWDTARYKRYGTYWPNANITWHVPGGFTNLWARVYYADDNDIKYGAMEYQYSEDGVTFYDVPNVERGLDMECTVATGGCWYRKKVERSNWTQPMRYLKAIWPAPCRGEIGARYAADQRRCLSLPPPGWAGTVDEFDASPLKDLYFTPQLGEIILGTGDHTPGRPTNLRLTPARSSVLVTWSAPDSTVAPITGYTVYYQVESTLLAVEDTYRPPYLARRVNVGNVNAVVLSGLTDTARLIIVRVAASNVYGSGPSTSNVWVRPLANGTAATCPPRVPHPSSRRPVPASRQPAANATTEGVATHDTEQALQGASPAFQRSPTGAAVALAIVAIAFGMA</sequence>
<dbReference type="Gene3D" id="2.60.40.10">
    <property type="entry name" value="Immunoglobulins"/>
    <property type="match status" value="1"/>
</dbReference>
<dbReference type="AlphaFoldDB" id="A0A0G4J5W9"/>
<feature type="region of interest" description="Disordered" evidence="1">
    <location>
        <begin position="353"/>
        <end position="387"/>
    </location>
</feature>
<dbReference type="SUPFAM" id="SSF49265">
    <property type="entry name" value="Fibronectin type III"/>
    <property type="match status" value="1"/>
</dbReference>
<dbReference type="PROSITE" id="PS50853">
    <property type="entry name" value="FN3"/>
    <property type="match status" value="1"/>
</dbReference>
<dbReference type="InterPro" id="IPR003961">
    <property type="entry name" value="FN3_dom"/>
</dbReference>
<dbReference type="Proteomes" id="UP000290189">
    <property type="component" value="Unassembled WGS sequence"/>
</dbReference>
<feature type="domain" description="Fibronectin type-III" evidence="3">
    <location>
        <begin position="243"/>
        <end position="349"/>
    </location>
</feature>